<dbReference type="PANTHER" id="PTHR12398">
    <property type="entry name" value="PROTEIN PHOSPHATASE INHIBITOR"/>
    <property type="match status" value="1"/>
</dbReference>
<evidence type="ECO:0000256" key="1">
    <source>
        <dbReference type="SAM" id="MobiDB-lite"/>
    </source>
</evidence>
<proteinExistence type="predicted"/>
<feature type="region of interest" description="Disordered" evidence="1">
    <location>
        <begin position="154"/>
        <end position="179"/>
    </location>
</feature>
<dbReference type="Proteomes" id="UP000886520">
    <property type="component" value="Chromosome 14"/>
</dbReference>
<dbReference type="EMBL" id="JABFUD020000014">
    <property type="protein sequence ID" value="KAI5069962.1"/>
    <property type="molecule type" value="Genomic_DNA"/>
</dbReference>
<dbReference type="Pfam" id="PF04979">
    <property type="entry name" value="IPP-2"/>
    <property type="match status" value="1"/>
</dbReference>
<accession>A0A9D4ULI5</accession>
<evidence type="ECO:0000313" key="2">
    <source>
        <dbReference type="EMBL" id="KAI5069962.1"/>
    </source>
</evidence>
<dbReference type="GO" id="GO:0009966">
    <property type="term" value="P:regulation of signal transduction"/>
    <property type="evidence" value="ECO:0007669"/>
    <property type="project" value="InterPro"/>
</dbReference>
<keyword evidence="3" id="KW-1185">Reference proteome</keyword>
<reference evidence="2" key="1">
    <citation type="submission" date="2021-01" db="EMBL/GenBank/DDBJ databases">
        <title>Adiantum capillus-veneris genome.</title>
        <authorList>
            <person name="Fang Y."/>
            <person name="Liao Q."/>
        </authorList>
    </citation>
    <scope>NUCLEOTIDE SEQUENCE</scope>
    <source>
        <strain evidence="2">H3</strain>
        <tissue evidence="2">Leaf</tissue>
    </source>
</reference>
<evidence type="ECO:0000313" key="3">
    <source>
        <dbReference type="Proteomes" id="UP000886520"/>
    </source>
</evidence>
<sequence>MKRYSKQRSNSRVAWDEANLNFLEANKTPKRKITEPKTPYHPPEGALNNAEHAQAIWDALNEVASSSSGHRESWASEGEDDDLAESSNRDCGSIGLGQVGHRLSFSEQRKAHYDEFRKSKSVRQEDLAVNDAEEDMAIDGTGNHAEEMVIDGMGSVGIHDPASPSGSWQRNTYKQSKCT</sequence>
<dbReference type="GO" id="GO:0004864">
    <property type="term" value="F:protein phosphatase inhibitor activity"/>
    <property type="evidence" value="ECO:0007669"/>
    <property type="project" value="InterPro"/>
</dbReference>
<dbReference type="OrthoDB" id="551302at2759"/>
<dbReference type="PANTHER" id="PTHR12398:SF20">
    <property type="entry name" value="PROTEIN PHOSPHATASE 1 REGULATORY INHIBITOR SUBUNIT 2"/>
    <property type="match status" value="1"/>
</dbReference>
<feature type="region of interest" description="Disordered" evidence="1">
    <location>
        <begin position="68"/>
        <end position="96"/>
    </location>
</feature>
<comment type="caution">
    <text evidence="2">The sequence shown here is derived from an EMBL/GenBank/DDBJ whole genome shotgun (WGS) entry which is preliminary data.</text>
</comment>
<organism evidence="2 3">
    <name type="scientific">Adiantum capillus-veneris</name>
    <name type="common">Maidenhair fern</name>
    <dbReference type="NCBI Taxonomy" id="13818"/>
    <lineage>
        <taxon>Eukaryota</taxon>
        <taxon>Viridiplantae</taxon>
        <taxon>Streptophyta</taxon>
        <taxon>Embryophyta</taxon>
        <taxon>Tracheophyta</taxon>
        <taxon>Polypodiopsida</taxon>
        <taxon>Polypodiidae</taxon>
        <taxon>Polypodiales</taxon>
        <taxon>Pteridineae</taxon>
        <taxon>Pteridaceae</taxon>
        <taxon>Vittarioideae</taxon>
        <taxon>Adiantum</taxon>
    </lineage>
</organism>
<name>A0A9D4ULI5_ADICA</name>
<dbReference type="AlphaFoldDB" id="A0A9D4ULI5"/>
<feature type="compositionally biased region" description="Polar residues" evidence="1">
    <location>
        <begin position="164"/>
        <end position="179"/>
    </location>
</feature>
<feature type="region of interest" description="Disordered" evidence="1">
    <location>
        <begin position="24"/>
        <end position="48"/>
    </location>
</feature>
<protein>
    <submittedName>
        <fullName evidence="2">Uncharacterized protein</fullName>
    </submittedName>
</protein>
<gene>
    <name evidence="2" type="ORF">GOP47_0014305</name>
</gene>
<dbReference type="InterPro" id="IPR007062">
    <property type="entry name" value="PPI-2"/>
</dbReference>